<keyword evidence="1" id="KW-0677">Repeat</keyword>
<comment type="caution">
    <text evidence="5">The sequence shown here is derived from an EMBL/GenBank/DDBJ whole genome shotgun (WGS) entry which is preliminary data.</text>
</comment>
<dbReference type="PROSITE" id="PS50853">
    <property type="entry name" value="FN3"/>
    <property type="match status" value="1"/>
</dbReference>
<proteinExistence type="predicted"/>
<evidence type="ECO:0000259" key="4">
    <source>
        <dbReference type="PROSITE" id="PS50853"/>
    </source>
</evidence>
<dbReference type="GO" id="GO:0098609">
    <property type="term" value="P:cell-cell adhesion"/>
    <property type="evidence" value="ECO:0007669"/>
    <property type="project" value="TreeGrafter"/>
</dbReference>
<dbReference type="InterPro" id="IPR036116">
    <property type="entry name" value="FN3_sf"/>
</dbReference>
<dbReference type="Proteomes" id="UP001159428">
    <property type="component" value="Unassembled WGS sequence"/>
</dbReference>
<dbReference type="AlphaFoldDB" id="A0AAU9WG97"/>
<keyword evidence="2" id="KW-1015">Disulfide bond</keyword>
<dbReference type="Gene3D" id="2.60.40.10">
    <property type="entry name" value="Immunoglobulins"/>
    <property type="match status" value="2"/>
</dbReference>
<feature type="non-terminal residue" evidence="5">
    <location>
        <position position="153"/>
    </location>
</feature>
<accession>A0AAU9WG97</accession>
<name>A0AAU9WG97_9CNID</name>
<evidence type="ECO:0000256" key="3">
    <source>
        <dbReference type="SAM" id="MobiDB-lite"/>
    </source>
</evidence>
<gene>
    <name evidence="5" type="ORF">PMEA_00006984</name>
</gene>
<evidence type="ECO:0000256" key="1">
    <source>
        <dbReference type="ARBA" id="ARBA00022737"/>
    </source>
</evidence>
<dbReference type="Pfam" id="PF00041">
    <property type="entry name" value="fn3"/>
    <property type="match status" value="1"/>
</dbReference>
<dbReference type="SUPFAM" id="SSF49265">
    <property type="entry name" value="Fibronectin type III"/>
    <property type="match status" value="2"/>
</dbReference>
<keyword evidence="6" id="KW-1185">Reference proteome</keyword>
<dbReference type="PANTHER" id="PTHR44170">
    <property type="entry name" value="PROTEIN SIDEKICK"/>
    <property type="match status" value="1"/>
</dbReference>
<dbReference type="FunFam" id="2.60.40.10:FF:000028">
    <property type="entry name" value="Neuronal cell adhesion molecule"/>
    <property type="match status" value="1"/>
</dbReference>
<dbReference type="CDD" id="cd00063">
    <property type="entry name" value="FN3"/>
    <property type="match status" value="2"/>
</dbReference>
<dbReference type="InterPro" id="IPR013783">
    <property type="entry name" value="Ig-like_fold"/>
</dbReference>
<feature type="non-terminal residue" evidence="5">
    <location>
        <position position="1"/>
    </location>
</feature>
<evidence type="ECO:0000313" key="6">
    <source>
        <dbReference type="Proteomes" id="UP001159428"/>
    </source>
</evidence>
<evidence type="ECO:0000313" key="5">
    <source>
        <dbReference type="EMBL" id="CAH3116213.1"/>
    </source>
</evidence>
<sequence>PSQPPTAFQLTASSSTSITASWQLPPVFARHRNITGFKLFYKKKSSGGSATTLPISDGRTSSKTVSGLDKFTEYEFQVLASTSDGDGPKSSVKNVNGLYKYTEYEFQVLAFTSAGDGAIHTQEVAGLDKYTEYEFQVLAFTSVGDGPNSTAIF</sequence>
<evidence type="ECO:0000256" key="2">
    <source>
        <dbReference type="ARBA" id="ARBA00023157"/>
    </source>
</evidence>
<dbReference type="InterPro" id="IPR003961">
    <property type="entry name" value="FN3_dom"/>
</dbReference>
<feature type="compositionally biased region" description="Polar residues" evidence="3">
    <location>
        <begin position="46"/>
        <end position="63"/>
    </location>
</feature>
<feature type="domain" description="Fibronectin type-III" evidence="4">
    <location>
        <begin position="4"/>
        <end position="101"/>
    </location>
</feature>
<dbReference type="EMBL" id="CALNXJ010000015">
    <property type="protein sequence ID" value="CAH3116213.1"/>
    <property type="molecule type" value="Genomic_DNA"/>
</dbReference>
<reference evidence="5 6" key="1">
    <citation type="submission" date="2022-05" db="EMBL/GenBank/DDBJ databases">
        <authorList>
            <consortium name="Genoscope - CEA"/>
            <person name="William W."/>
        </authorList>
    </citation>
    <scope>NUCLEOTIDE SEQUENCE [LARGE SCALE GENOMIC DNA]</scope>
</reference>
<dbReference type="SMART" id="SM00060">
    <property type="entry name" value="FN3"/>
    <property type="match status" value="1"/>
</dbReference>
<protein>
    <recommendedName>
        <fullName evidence="4">Fibronectin type-III domain-containing protein</fullName>
    </recommendedName>
</protein>
<feature type="region of interest" description="Disordered" evidence="3">
    <location>
        <begin position="44"/>
        <end position="63"/>
    </location>
</feature>
<dbReference type="PANTHER" id="PTHR44170:SF54">
    <property type="entry name" value="FI24025P1"/>
    <property type="match status" value="1"/>
</dbReference>
<organism evidence="5 6">
    <name type="scientific">Pocillopora meandrina</name>
    <dbReference type="NCBI Taxonomy" id="46732"/>
    <lineage>
        <taxon>Eukaryota</taxon>
        <taxon>Metazoa</taxon>
        <taxon>Cnidaria</taxon>
        <taxon>Anthozoa</taxon>
        <taxon>Hexacorallia</taxon>
        <taxon>Scleractinia</taxon>
        <taxon>Astrocoeniina</taxon>
        <taxon>Pocilloporidae</taxon>
        <taxon>Pocillopora</taxon>
    </lineage>
</organism>